<feature type="transmembrane region" description="Helical" evidence="1">
    <location>
        <begin position="116"/>
        <end position="133"/>
    </location>
</feature>
<dbReference type="KEGG" id="pbd:PBOR_17235"/>
<feature type="transmembrane region" description="Helical" evidence="1">
    <location>
        <begin position="256"/>
        <end position="279"/>
    </location>
</feature>
<evidence type="ECO:0000313" key="2">
    <source>
        <dbReference type="EMBL" id="AIQ58490.1"/>
    </source>
</evidence>
<keyword evidence="1" id="KW-0472">Membrane</keyword>
<feature type="transmembrane region" description="Helical" evidence="1">
    <location>
        <begin position="188"/>
        <end position="213"/>
    </location>
</feature>
<evidence type="ECO:0008006" key="4">
    <source>
        <dbReference type="Google" id="ProtNLM"/>
    </source>
</evidence>
<name>A0A089LEI2_PAEBO</name>
<organism evidence="2 3">
    <name type="scientific">Paenibacillus borealis</name>
    <dbReference type="NCBI Taxonomy" id="160799"/>
    <lineage>
        <taxon>Bacteria</taxon>
        <taxon>Bacillati</taxon>
        <taxon>Bacillota</taxon>
        <taxon>Bacilli</taxon>
        <taxon>Bacillales</taxon>
        <taxon>Paenibacillaceae</taxon>
        <taxon>Paenibacillus</taxon>
    </lineage>
</organism>
<feature type="transmembrane region" description="Helical" evidence="1">
    <location>
        <begin position="43"/>
        <end position="60"/>
    </location>
</feature>
<evidence type="ECO:0000313" key="3">
    <source>
        <dbReference type="Proteomes" id="UP000029518"/>
    </source>
</evidence>
<gene>
    <name evidence="2" type="ORF">PBOR_17235</name>
</gene>
<keyword evidence="3" id="KW-1185">Reference proteome</keyword>
<evidence type="ECO:0000256" key="1">
    <source>
        <dbReference type="SAM" id="Phobius"/>
    </source>
</evidence>
<sequence>MKLRFPSSFQANLALWISAFIDWLLLLPVWLVLQTYLQSDEAAVRWIYILPLIAAAGVLLRYKCSRLWQQLLAALLLGVLAGLLSSTLTLTGIPLAAGAAVSAFLGMTAASRVNRFRIYLAGITLYFIASIAFSQIPELQANVTILTWSGSLCLVLALIDSNNSHLRYSSLDSDSARLPEGLRRHNRLYLAGFVILAAVLAAGGGKAVGMLLWNAVRIFFTWLSRLSSGADEAPLEEAPPQAIQEFPAAEAGEPGILAAILNIGFYIIGAAALVVVLYYGVRWLYRNTGGVLRRAMDWLLTLLRRETQAAPAGYQDEETSLFTWEQTVQGVRDYLRSKLTPASRRDRWEAMDGSRARIRWLYRHWLRAKHTEGYEVKAYLTPQETAADVAAWSEGEKRQRKSLGSQGQAYEQLLGLYHKARYADEEQSELPELSAEEIAALKEQLKL</sequence>
<reference evidence="2" key="1">
    <citation type="submission" date="2014-08" db="EMBL/GenBank/DDBJ databases">
        <title>Comparative genomics of the Paenibacillus odorifer group.</title>
        <authorList>
            <person name="den Bakker H.C."/>
            <person name="Tsai Y.-C.Y.-C."/>
            <person name="Martin N."/>
            <person name="Korlach J."/>
            <person name="Wiedmann M."/>
        </authorList>
    </citation>
    <scope>NUCLEOTIDE SEQUENCE [LARGE SCALE GENOMIC DNA]</scope>
    <source>
        <strain evidence="2">DSM 13188</strain>
    </source>
</reference>
<dbReference type="OrthoDB" id="2663086at2"/>
<dbReference type="EMBL" id="CP009285">
    <property type="protein sequence ID" value="AIQ58490.1"/>
    <property type="molecule type" value="Genomic_DNA"/>
</dbReference>
<feature type="transmembrane region" description="Helical" evidence="1">
    <location>
        <begin position="12"/>
        <end position="31"/>
    </location>
</feature>
<dbReference type="Proteomes" id="UP000029518">
    <property type="component" value="Chromosome"/>
</dbReference>
<keyword evidence="1" id="KW-0812">Transmembrane</keyword>
<accession>A0A089LEI2</accession>
<protein>
    <recommendedName>
        <fullName evidence="4">DUF4129 domain-containing protein</fullName>
    </recommendedName>
</protein>
<feature type="transmembrane region" description="Helical" evidence="1">
    <location>
        <begin position="139"/>
        <end position="159"/>
    </location>
</feature>
<dbReference type="HOGENOM" id="CLU_033709_0_0_9"/>
<keyword evidence="1" id="KW-1133">Transmembrane helix</keyword>
<dbReference type="AlphaFoldDB" id="A0A089LEI2"/>
<proteinExistence type="predicted"/>
<dbReference type="RefSeq" id="WP_042213465.1">
    <property type="nucleotide sequence ID" value="NZ_CP009285.1"/>
</dbReference>
<feature type="transmembrane region" description="Helical" evidence="1">
    <location>
        <begin position="90"/>
        <end position="109"/>
    </location>
</feature>
<feature type="transmembrane region" description="Helical" evidence="1">
    <location>
        <begin position="67"/>
        <end position="84"/>
    </location>
</feature>